<gene>
    <name evidence="1" type="ORF">OSO01_45920</name>
</gene>
<dbReference type="STRING" id="582851.GCA_900162665_01624"/>
<proteinExistence type="predicted"/>
<evidence type="ECO:0000313" key="2">
    <source>
        <dbReference type="Proteomes" id="UP000321558"/>
    </source>
</evidence>
<organism evidence="1 2">
    <name type="scientific">Oceanobacillus sojae</name>
    <dbReference type="NCBI Taxonomy" id="582851"/>
    <lineage>
        <taxon>Bacteria</taxon>
        <taxon>Bacillati</taxon>
        <taxon>Bacillota</taxon>
        <taxon>Bacilli</taxon>
        <taxon>Bacillales</taxon>
        <taxon>Bacillaceae</taxon>
        <taxon>Oceanobacillus</taxon>
    </lineage>
</organism>
<dbReference type="EMBL" id="BJYM01000031">
    <property type="protein sequence ID" value="GEN89853.1"/>
    <property type="molecule type" value="Genomic_DNA"/>
</dbReference>
<dbReference type="OrthoDB" id="4986073at2"/>
<evidence type="ECO:0008006" key="3">
    <source>
        <dbReference type="Google" id="ProtNLM"/>
    </source>
</evidence>
<name>A0A511ZQX2_9BACI</name>
<comment type="caution">
    <text evidence="1">The sequence shown here is derived from an EMBL/GenBank/DDBJ whole genome shotgun (WGS) entry which is preliminary data.</text>
</comment>
<dbReference type="AlphaFoldDB" id="A0A511ZQX2"/>
<reference evidence="1 2" key="1">
    <citation type="submission" date="2019-07" db="EMBL/GenBank/DDBJ databases">
        <title>Whole genome shotgun sequence of Oceanobacillus sojae NBRC 105379.</title>
        <authorList>
            <person name="Hosoyama A."/>
            <person name="Uohara A."/>
            <person name="Ohji S."/>
            <person name="Ichikawa N."/>
        </authorList>
    </citation>
    <scope>NUCLEOTIDE SEQUENCE [LARGE SCALE GENOMIC DNA]</scope>
    <source>
        <strain evidence="1 2">NBRC 105379</strain>
    </source>
</reference>
<dbReference type="RefSeq" id="WP_147212722.1">
    <property type="nucleotide sequence ID" value="NZ_BJYM01000031.1"/>
</dbReference>
<keyword evidence="2" id="KW-1185">Reference proteome</keyword>
<dbReference type="Proteomes" id="UP000321558">
    <property type="component" value="Unassembled WGS sequence"/>
</dbReference>
<sequence length="420" mass="48383">MNIKLGILGEKNIVQRVQEITKQFASMEVLPFIFSDPCDAAAQAERAVMCDALLFTDYCSYHEAVKQKHKQMMFYIDYDEYSILSSILYTGKLSPKKCFSIDYPDHIKLVDSAHDTMLTEYELFSIDYHKQDVENIQKLSDFHKELFSQQKTDLILTSRKDVYIGLLQEGFPVHFIQIAEKCIVQALEKTVQILEIESYSTNLVMTGILSLKESLPIHLHHQIHTEIRKYLSEFCKKYDAMLLPTKDSHYFIIGTSKLIKVIKENYRAFPLMDDVEKIAGSPIALAFGLGLNPLSSQKHAYLALEACQRDKGSISYLINECQEKIGPIGQRRNIDTNKLFYALVHQARLNNELSYLFIQFIVERNNEPFSSNDIADFYQVTKRSAERTVKKLLSGEIIKISGKESPYTKGRPRKLFILKQ</sequence>
<accession>A0A511ZQX2</accession>
<evidence type="ECO:0000313" key="1">
    <source>
        <dbReference type="EMBL" id="GEN89853.1"/>
    </source>
</evidence>
<protein>
    <recommendedName>
        <fullName evidence="3">Transcriptional regulator</fullName>
    </recommendedName>
</protein>